<dbReference type="Pfam" id="PF00011">
    <property type="entry name" value="HSP20"/>
    <property type="match status" value="1"/>
</dbReference>
<comment type="similarity">
    <text evidence="1 2">Belongs to the small heat shock protein (HSP20) family.</text>
</comment>
<evidence type="ECO:0000259" key="3">
    <source>
        <dbReference type="PROSITE" id="PS01031"/>
    </source>
</evidence>
<feature type="domain" description="SHSP" evidence="3">
    <location>
        <begin position="53"/>
        <end position="164"/>
    </location>
</feature>
<protein>
    <submittedName>
        <fullName evidence="4">Hsp20/alpha crystallin family protein</fullName>
    </submittedName>
</protein>
<name>A0A7T2GLR6_9SPHN</name>
<dbReference type="KEGG" id="sflv:IC614_06010"/>
<sequence length="168" mass="19255">MTNRDLMPWNRDRNRMSRYGGSGAMMDLRHEMDRMLTDVLGGRFPSFGGNGAGRSVMAWPSIDVEETDDQVRITAELPGMRQEDIDLRIEDGMLMLSGERKDEREDKERGYSERYFGRFERQVALPRGVREDACDAQFKDGMLTITIPKSEDAAKGRKIEIKSGMERP</sequence>
<dbReference type="RefSeq" id="WP_200972977.1">
    <property type="nucleotide sequence ID" value="NZ_CP065592.1"/>
</dbReference>
<dbReference type="Proteomes" id="UP000594873">
    <property type="component" value="Chromosome"/>
</dbReference>
<dbReference type="PANTHER" id="PTHR11527">
    <property type="entry name" value="HEAT-SHOCK PROTEIN 20 FAMILY MEMBER"/>
    <property type="match status" value="1"/>
</dbReference>
<dbReference type="PROSITE" id="PS01031">
    <property type="entry name" value="SHSP"/>
    <property type="match status" value="1"/>
</dbReference>
<dbReference type="InterPro" id="IPR031107">
    <property type="entry name" value="Small_HSP"/>
</dbReference>
<evidence type="ECO:0000313" key="5">
    <source>
        <dbReference type="Proteomes" id="UP000594873"/>
    </source>
</evidence>
<dbReference type="SUPFAM" id="SSF49764">
    <property type="entry name" value="HSP20-like chaperones"/>
    <property type="match status" value="1"/>
</dbReference>
<evidence type="ECO:0000313" key="4">
    <source>
        <dbReference type="EMBL" id="QPQ56117.1"/>
    </source>
</evidence>
<keyword evidence="5" id="KW-1185">Reference proteome</keyword>
<dbReference type="CDD" id="cd06464">
    <property type="entry name" value="ACD_sHsps-like"/>
    <property type="match status" value="1"/>
</dbReference>
<dbReference type="InterPro" id="IPR002068">
    <property type="entry name" value="A-crystallin/Hsp20_dom"/>
</dbReference>
<accession>A0A7T2GLR6</accession>
<evidence type="ECO:0000256" key="1">
    <source>
        <dbReference type="PROSITE-ProRule" id="PRU00285"/>
    </source>
</evidence>
<proteinExistence type="inferred from homology"/>
<evidence type="ECO:0000256" key="2">
    <source>
        <dbReference type="RuleBase" id="RU003616"/>
    </source>
</evidence>
<dbReference type="AlphaFoldDB" id="A0A7T2GLR6"/>
<reference evidence="4 5" key="1">
    <citation type="submission" date="2020-11" db="EMBL/GenBank/DDBJ databases">
        <title>Genome seq and assembly of Sphingosinicella sp.</title>
        <authorList>
            <person name="Chhetri G."/>
        </authorList>
    </citation>
    <scope>NUCLEOTIDE SEQUENCE [LARGE SCALE GENOMIC DNA]</scope>
    <source>
        <strain evidence="4 5">UDD2</strain>
    </source>
</reference>
<gene>
    <name evidence="4" type="ORF">IC614_06010</name>
</gene>
<dbReference type="InterPro" id="IPR008978">
    <property type="entry name" value="HSP20-like_chaperone"/>
</dbReference>
<dbReference type="Gene3D" id="2.60.40.790">
    <property type="match status" value="1"/>
</dbReference>
<dbReference type="EMBL" id="CP065592">
    <property type="protein sequence ID" value="QPQ56117.1"/>
    <property type="molecule type" value="Genomic_DNA"/>
</dbReference>
<organism evidence="4 5">
    <name type="scientific">Allosphingosinicella flava</name>
    <dbReference type="NCBI Taxonomy" id="2771430"/>
    <lineage>
        <taxon>Bacteria</taxon>
        <taxon>Pseudomonadati</taxon>
        <taxon>Pseudomonadota</taxon>
        <taxon>Alphaproteobacteria</taxon>
        <taxon>Sphingomonadales</taxon>
        <taxon>Sphingomonadaceae</taxon>
        <taxon>Allosphingosinicella</taxon>
    </lineage>
</organism>